<sequence>MRILLLCSIFFVVASTTYLEDKQFPAQIDGDDSEIVIKNFNKCSKDQYFDLYKASCQKCTICPKGKFAINDCRKFDNTECGSCSNKGYSNTMAWHANCRGFPVRSGGYTIRNGMRKLEPSDIEVPWNNIGESISRDRGQDDEFDNEIPDLPEFYEGLDLSSEEFDDLETVDAQIILPASRPIIDETGVLEVMAMSDDSIDSDSSEESKSDSESLESAELRRLNWNPSEGKLKHVKKINEENPEQRRLFNQLNEGKLKQVKRISIDSDEIKVADVDIDDDDDDDDDLTTQAPKKFNFTESIKELKKNILVWTFLTKFFVFIAYCFAVMALFVAFRYAQNMRRQRTFNVQPLVMTPEQHHDLIRSVNYLQSKRRGPFKYEPLEEFV</sequence>
<reference evidence="2" key="1">
    <citation type="submission" date="2022-11" db="UniProtKB">
        <authorList>
            <consortium name="WormBaseParasite"/>
        </authorList>
    </citation>
    <scope>IDENTIFICATION</scope>
</reference>
<evidence type="ECO:0000313" key="1">
    <source>
        <dbReference type="Proteomes" id="UP000887580"/>
    </source>
</evidence>
<organism evidence="1 2">
    <name type="scientific">Panagrolaimus sp. PS1159</name>
    <dbReference type="NCBI Taxonomy" id="55785"/>
    <lineage>
        <taxon>Eukaryota</taxon>
        <taxon>Metazoa</taxon>
        <taxon>Ecdysozoa</taxon>
        <taxon>Nematoda</taxon>
        <taxon>Chromadorea</taxon>
        <taxon>Rhabditida</taxon>
        <taxon>Tylenchina</taxon>
        <taxon>Panagrolaimomorpha</taxon>
        <taxon>Panagrolaimoidea</taxon>
        <taxon>Panagrolaimidae</taxon>
        <taxon>Panagrolaimus</taxon>
    </lineage>
</organism>
<proteinExistence type="predicted"/>
<accession>A0AC35GD53</accession>
<dbReference type="WBParaSite" id="PS1159_v2.g3818.t2">
    <property type="protein sequence ID" value="PS1159_v2.g3818.t2"/>
    <property type="gene ID" value="PS1159_v2.g3818"/>
</dbReference>
<evidence type="ECO:0000313" key="2">
    <source>
        <dbReference type="WBParaSite" id="PS1159_v2.g3818.t2"/>
    </source>
</evidence>
<name>A0AC35GD53_9BILA</name>
<protein>
    <submittedName>
        <fullName evidence="2">TNFR-Cys domain-containing protein</fullName>
    </submittedName>
</protein>
<dbReference type="Proteomes" id="UP000887580">
    <property type="component" value="Unplaced"/>
</dbReference>